<evidence type="ECO:0000259" key="2">
    <source>
        <dbReference type="Pfam" id="PF13635"/>
    </source>
</evidence>
<keyword evidence="3" id="KW-0067">ATP-binding</keyword>
<dbReference type="PANTHER" id="PTHR33295:SF20">
    <property type="entry name" value="ATPASE"/>
    <property type="match status" value="1"/>
</dbReference>
<accession>A0AAE3MHF5</accession>
<dbReference type="RefSeq" id="WP_301202577.1">
    <property type="nucleotide sequence ID" value="NZ_JAPDPI010000081.1"/>
</dbReference>
<keyword evidence="4" id="KW-1185">Reference proteome</keyword>
<dbReference type="GO" id="GO:0005524">
    <property type="term" value="F:ATP binding"/>
    <property type="evidence" value="ECO:0007669"/>
    <property type="project" value="UniProtKB-KW"/>
</dbReference>
<feature type="domain" description="DUF4143" evidence="2">
    <location>
        <begin position="198"/>
        <end position="345"/>
    </location>
</feature>
<dbReference type="Gene3D" id="3.40.50.300">
    <property type="entry name" value="P-loop containing nucleotide triphosphate hydrolases"/>
    <property type="match status" value="1"/>
</dbReference>
<dbReference type="InterPro" id="IPR011335">
    <property type="entry name" value="Restrct_endonuc-II-like"/>
</dbReference>
<reference evidence="3" key="1">
    <citation type="submission" date="2022-10" db="EMBL/GenBank/DDBJ databases">
        <authorList>
            <person name="Yu W.X."/>
        </authorList>
    </citation>
    <scope>NUCLEOTIDE SEQUENCE</scope>
    <source>
        <strain evidence="3">D04</strain>
    </source>
</reference>
<dbReference type="Pfam" id="PF13173">
    <property type="entry name" value="AAA_14"/>
    <property type="match status" value="1"/>
</dbReference>
<dbReference type="InterPro" id="IPR025420">
    <property type="entry name" value="DUF4143"/>
</dbReference>
<name>A0AAE3MHF5_9BACT</name>
<keyword evidence="3" id="KW-0547">Nucleotide-binding</keyword>
<dbReference type="InterPro" id="IPR041682">
    <property type="entry name" value="AAA_14"/>
</dbReference>
<sequence length="401" mass="47016">MDTIDRVQYIEKIKNYLNKNLIKVFIGQRRVGKSYLIKLTIQYILKKNPDSNIIYIDKELYDFDHINTYQNLITYIEELLDSTKENYIFIDEVQEIEAFEKALRHFQNQNKADIYISGSNAEMLSGDLASMLSGRYVQIQINSLSYIEFLTFHNLDDNDESLYKYLKWGGLPYIKNLQKDDVVIFDYLSNILSTILFKDVIARYKIRNIDFFERLVLYMASNSGNLITSKKISDYLKSQKVDISAKVVLSYMQCLQNAFLIYKLNRVDIHSKKVFEINNKYYFEDWGLRNALVGLNHYSVPDILENVVFSHLKTLGYQVSVGVMKDLEIDFIAEKGGKKLYIQVAYLIPDEKVKLREFGNLLLIKDNYPKYVVSLDPVQIGQYKGVEHLHLRAFLKKDFNI</sequence>
<dbReference type="PANTHER" id="PTHR33295">
    <property type="entry name" value="ATPASE"/>
    <property type="match status" value="1"/>
</dbReference>
<feature type="domain" description="AAA" evidence="1">
    <location>
        <begin position="21"/>
        <end position="150"/>
    </location>
</feature>
<dbReference type="SUPFAM" id="SSF52540">
    <property type="entry name" value="P-loop containing nucleoside triphosphate hydrolases"/>
    <property type="match status" value="1"/>
</dbReference>
<dbReference type="AlphaFoldDB" id="A0AAE3MHF5"/>
<dbReference type="InterPro" id="IPR027417">
    <property type="entry name" value="P-loop_NTPase"/>
</dbReference>
<evidence type="ECO:0000313" key="4">
    <source>
        <dbReference type="Proteomes" id="UP001207408"/>
    </source>
</evidence>
<gene>
    <name evidence="3" type="ORF">OM074_20610</name>
</gene>
<proteinExistence type="predicted"/>
<organism evidence="3 4">
    <name type="scientific">Plebeiibacterium marinum</name>
    <dbReference type="NCBI Taxonomy" id="2992111"/>
    <lineage>
        <taxon>Bacteria</taxon>
        <taxon>Pseudomonadati</taxon>
        <taxon>Bacteroidota</taxon>
        <taxon>Bacteroidia</taxon>
        <taxon>Marinilabiliales</taxon>
        <taxon>Marinilabiliaceae</taxon>
        <taxon>Plebeiibacterium</taxon>
    </lineage>
</organism>
<protein>
    <submittedName>
        <fullName evidence="3">ATP-binding protein</fullName>
    </submittedName>
</protein>
<dbReference type="Pfam" id="PF13635">
    <property type="entry name" value="DUF4143"/>
    <property type="match status" value="1"/>
</dbReference>
<comment type="caution">
    <text evidence="3">The sequence shown here is derived from an EMBL/GenBank/DDBJ whole genome shotgun (WGS) entry which is preliminary data.</text>
</comment>
<evidence type="ECO:0000313" key="3">
    <source>
        <dbReference type="EMBL" id="MCW3808038.1"/>
    </source>
</evidence>
<dbReference type="EMBL" id="JAPDPI010000081">
    <property type="protein sequence ID" value="MCW3808038.1"/>
    <property type="molecule type" value="Genomic_DNA"/>
</dbReference>
<dbReference type="SUPFAM" id="SSF52980">
    <property type="entry name" value="Restriction endonuclease-like"/>
    <property type="match status" value="1"/>
</dbReference>
<evidence type="ECO:0000259" key="1">
    <source>
        <dbReference type="Pfam" id="PF13173"/>
    </source>
</evidence>
<dbReference type="Proteomes" id="UP001207408">
    <property type="component" value="Unassembled WGS sequence"/>
</dbReference>